<dbReference type="GO" id="GO:0051539">
    <property type="term" value="F:4 iron, 4 sulfur cluster binding"/>
    <property type="evidence" value="ECO:0007669"/>
    <property type="project" value="UniProtKB-KW"/>
</dbReference>
<dbReference type="InterPro" id="IPR013785">
    <property type="entry name" value="Aldolase_TIM"/>
</dbReference>
<dbReference type="InterPro" id="IPR007197">
    <property type="entry name" value="rSAM"/>
</dbReference>
<sequence length="365" mass="41082">MNHQEEEPQIRPRGKKVMLPHGGLPEVIPQYLLNLIAQTGGPDGPIGKQFVADPQSERAGFEGVASDPLIEDEHLAAPGLVYKYDAIVDEGGTVLRPGRALWTITYTCAAYCRFCTRGREVGVPAGYTWEGNNQPHSPHLSREQIDKALEFIENEPHLNEIILSGGDPLTVHPDVLKYVLWRLSLLQEKGKLDIVRIGTRLPIHNPLAIKDTHYEAVAQLHNPRLMVHINHPQELTPEALSTLDRFRRQCGAIEMSQTVLLKGVNDTPDTLVELFREIAKQGMVPYYLYQNDPVYWAHHFTVPIREAIDLWQQVRSRLSGVAATCRFVIDTPGGYGKVPIPEGNAWKVDWEQGFTDFNGTHFELE</sequence>
<dbReference type="PANTHER" id="PTHR30538">
    <property type="entry name" value="LYSINE 2,3-AMINOMUTASE-RELATED"/>
    <property type="match status" value="1"/>
</dbReference>
<evidence type="ECO:0000256" key="8">
    <source>
        <dbReference type="ARBA" id="ARBA00023235"/>
    </source>
</evidence>
<dbReference type="AlphaFoldDB" id="A0A317JQ07"/>
<dbReference type="SUPFAM" id="SSF102114">
    <property type="entry name" value="Radical SAM enzymes"/>
    <property type="match status" value="1"/>
</dbReference>
<dbReference type="Gene3D" id="3.20.20.70">
    <property type="entry name" value="Aldolase class I"/>
    <property type="match status" value="1"/>
</dbReference>
<keyword evidence="6" id="KW-0408">Iron</keyword>
<dbReference type="InterPro" id="IPR003739">
    <property type="entry name" value="Lys_aminomutase/Glu_NH3_mut"/>
</dbReference>
<dbReference type="GO" id="GO:0016853">
    <property type="term" value="F:isomerase activity"/>
    <property type="evidence" value="ECO:0007669"/>
    <property type="project" value="UniProtKB-KW"/>
</dbReference>
<evidence type="ECO:0000313" key="12">
    <source>
        <dbReference type="Proteomes" id="UP000246104"/>
    </source>
</evidence>
<evidence type="ECO:0000313" key="11">
    <source>
        <dbReference type="EMBL" id="PWU22665.1"/>
    </source>
</evidence>
<feature type="domain" description="Radical SAM core" evidence="10">
    <location>
        <begin position="94"/>
        <end position="322"/>
    </location>
</feature>
<dbReference type="InterPro" id="IPR058240">
    <property type="entry name" value="rSAM_sf"/>
</dbReference>
<comment type="caution">
    <text evidence="11">The sequence shown here is derived from an EMBL/GenBank/DDBJ whole genome shotgun (WGS) entry which is preliminary data.</text>
</comment>
<evidence type="ECO:0000256" key="2">
    <source>
        <dbReference type="ARBA" id="ARBA00022485"/>
    </source>
</evidence>
<keyword evidence="8" id="KW-0413">Isomerase</keyword>
<evidence type="ECO:0000256" key="4">
    <source>
        <dbReference type="ARBA" id="ARBA00022723"/>
    </source>
</evidence>
<dbReference type="PANTHER" id="PTHR30538:SF1">
    <property type="entry name" value="L-LYSINE 2,3-AMINOMUTASE"/>
    <property type="match status" value="1"/>
</dbReference>
<dbReference type="Pfam" id="PF04055">
    <property type="entry name" value="Radical_SAM"/>
    <property type="match status" value="1"/>
</dbReference>
<feature type="modified residue" description="N6-(pyridoxal phosphate)lysine" evidence="9">
    <location>
        <position position="337"/>
    </location>
</feature>
<keyword evidence="4" id="KW-0479">Metal-binding</keyword>
<reference evidence="11 12" key="1">
    <citation type="submission" date="2018-02" db="EMBL/GenBank/DDBJ databases">
        <title>Genomic Reconstructions from Amazon Rainforest and Pasture Soil Reveal Novel Insights into the Physiology of Candidate Phyla in Tropical Sites.</title>
        <authorList>
            <person name="Kroeger M.E."/>
            <person name="Delmont T."/>
            <person name="Eren A.M."/>
            <person name="Guo J."/>
            <person name="Meyer K.M."/>
            <person name="Khan K."/>
            <person name="Rodrigues J.L.M."/>
            <person name="Bohannan B.J.M."/>
            <person name="Tringe S."/>
            <person name="Borges C.D."/>
            <person name="Tiedje J."/>
            <person name="Tsai S.M."/>
            <person name="Nusslein K."/>
        </authorList>
    </citation>
    <scope>NUCLEOTIDE SEQUENCE [LARGE SCALE GENOMIC DNA]</scope>
    <source>
        <strain evidence="11">Amazon FNV 2010 28 9</strain>
    </source>
</reference>
<name>A0A317JQ07_9BACT</name>
<keyword evidence="2" id="KW-0004">4Fe-4S</keyword>
<organism evidence="11 12">
    <name type="scientific">Candidatus Cerribacteria bacterium 'Amazon FNV 2010 28 9'</name>
    <dbReference type="NCBI Taxonomy" id="2081795"/>
    <lineage>
        <taxon>Bacteria</taxon>
        <taxon>Candidatus Cerribacteria</taxon>
    </lineage>
</organism>
<dbReference type="PROSITE" id="PS51918">
    <property type="entry name" value="RADICAL_SAM"/>
    <property type="match status" value="1"/>
</dbReference>
<evidence type="ECO:0000256" key="1">
    <source>
        <dbReference type="ARBA" id="ARBA00001933"/>
    </source>
</evidence>
<dbReference type="EMBL" id="PSRQ01000059">
    <property type="protein sequence ID" value="PWU22665.1"/>
    <property type="molecule type" value="Genomic_DNA"/>
</dbReference>
<keyword evidence="7" id="KW-0411">Iron-sulfur</keyword>
<evidence type="ECO:0000256" key="3">
    <source>
        <dbReference type="ARBA" id="ARBA00022691"/>
    </source>
</evidence>
<gene>
    <name evidence="11" type="ORF">C5B42_05505</name>
</gene>
<accession>A0A317JQ07</accession>
<protein>
    <recommendedName>
        <fullName evidence="10">Radical SAM core domain-containing protein</fullName>
    </recommendedName>
</protein>
<keyword evidence="3" id="KW-0949">S-adenosyl-L-methionine</keyword>
<dbReference type="CDD" id="cd01335">
    <property type="entry name" value="Radical_SAM"/>
    <property type="match status" value="1"/>
</dbReference>
<evidence type="ECO:0000256" key="5">
    <source>
        <dbReference type="ARBA" id="ARBA00022898"/>
    </source>
</evidence>
<keyword evidence="5 9" id="KW-0663">Pyridoxal phosphate</keyword>
<proteinExistence type="predicted"/>
<dbReference type="Proteomes" id="UP000246104">
    <property type="component" value="Unassembled WGS sequence"/>
</dbReference>
<evidence type="ECO:0000256" key="6">
    <source>
        <dbReference type="ARBA" id="ARBA00023004"/>
    </source>
</evidence>
<evidence type="ECO:0000259" key="10">
    <source>
        <dbReference type="PROSITE" id="PS51918"/>
    </source>
</evidence>
<comment type="cofactor">
    <cofactor evidence="1 9">
        <name>pyridoxal 5'-phosphate</name>
        <dbReference type="ChEBI" id="CHEBI:597326"/>
    </cofactor>
</comment>
<evidence type="ECO:0000256" key="9">
    <source>
        <dbReference type="PIRSR" id="PIRSR603739-50"/>
    </source>
</evidence>
<dbReference type="GO" id="GO:0046872">
    <property type="term" value="F:metal ion binding"/>
    <property type="evidence" value="ECO:0007669"/>
    <property type="project" value="UniProtKB-KW"/>
</dbReference>
<evidence type="ECO:0000256" key="7">
    <source>
        <dbReference type="ARBA" id="ARBA00023014"/>
    </source>
</evidence>
<dbReference type="SFLD" id="SFLDS00029">
    <property type="entry name" value="Radical_SAM"/>
    <property type="match status" value="1"/>
</dbReference>
<dbReference type="SFLD" id="SFLDG01070">
    <property type="entry name" value="PLP-dependent"/>
    <property type="match status" value="1"/>
</dbReference>